<dbReference type="EMBL" id="JBHUMY010000001">
    <property type="protein sequence ID" value="MFD2659056.1"/>
    <property type="molecule type" value="Genomic_DNA"/>
</dbReference>
<feature type="transmembrane region" description="Helical" evidence="3">
    <location>
        <begin position="124"/>
        <end position="143"/>
    </location>
</feature>
<evidence type="ECO:0000256" key="1">
    <source>
        <dbReference type="ARBA" id="ARBA00004127"/>
    </source>
</evidence>
<feature type="transmembrane region" description="Helical" evidence="3">
    <location>
        <begin position="33"/>
        <end position="53"/>
    </location>
</feature>
<feature type="transmembrane region" description="Helical" evidence="3">
    <location>
        <begin position="65"/>
        <end position="86"/>
    </location>
</feature>
<keyword evidence="3" id="KW-1133">Transmembrane helix</keyword>
<organism evidence="5 6">
    <name type="scientific">Paenibacillus thailandensis</name>
    <dbReference type="NCBI Taxonomy" id="393250"/>
    <lineage>
        <taxon>Bacteria</taxon>
        <taxon>Bacillati</taxon>
        <taxon>Bacillota</taxon>
        <taxon>Bacilli</taxon>
        <taxon>Bacillales</taxon>
        <taxon>Paenibacillaceae</taxon>
        <taxon>Paenibacillus</taxon>
    </lineage>
</organism>
<dbReference type="Pfam" id="PF00892">
    <property type="entry name" value="EamA"/>
    <property type="match status" value="1"/>
</dbReference>
<dbReference type="InterPro" id="IPR000620">
    <property type="entry name" value="EamA_dom"/>
</dbReference>
<gene>
    <name evidence="5" type="ORF">ACFSW5_02120</name>
</gene>
<keyword evidence="3" id="KW-0812">Transmembrane</keyword>
<keyword evidence="3" id="KW-0472">Membrane</keyword>
<comment type="caution">
    <text evidence="5">The sequence shown here is derived from an EMBL/GenBank/DDBJ whole genome shotgun (WGS) entry which is preliminary data.</text>
</comment>
<feature type="transmembrane region" description="Helical" evidence="3">
    <location>
        <begin position="155"/>
        <end position="173"/>
    </location>
</feature>
<dbReference type="SUPFAM" id="SSF103481">
    <property type="entry name" value="Multidrug resistance efflux transporter EmrE"/>
    <property type="match status" value="1"/>
</dbReference>
<dbReference type="RefSeq" id="WP_379269227.1">
    <property type="nucleotide sequence ID" value="NZ_JBHUGT010000031.1"/>
</dbReference>
<comment type="similarity">
    <text evidence="2">Belongs to the EamA transporter family.</text>
</comment>
<comment type="subcellular location">
    <subcellularLocation>
        <location evidence="1">Endomembrane system</location>
        <topology evidence="1">Multi-pass membrane protein</topology>
    </subcellularLocation>
</comment>
<name>A0ABW5QRM1_9BACL</name>
<dbReference type="PANTHER" id="PTHR22911">
    <property type="entry name" value="ACYL-MALONYL CONDENSING ENZYME-RELATED"/>
    <property type="match status" value="1"/>
</dbReference>
<keyword evidence="6" id="KW-1185">Reference proteome</keyword>
<protein>
    <submittedName>
        <fullName evidence="5">EamA family transporter</fullName>
    </submittedName>
</protein>
<dbReference type="InterPro" id="IPR037185">
    <property type="entry name" value="EmrE-like"/>
</dbReference>
<dbReference type="Gene3D" id="1.10.3730.20">
    <property type="match status" value="1"/>
</dbReference>
<accession>A0ABW5QRM1</accession>
<proteinExistence type="inferred from homology"/>
<dbReference type="PANTHER" id="PTHR22911:SF79">
    <property type="entry name" value="MOBA-LIKE NTP TRANSFERASE DOMAIN-CONTAINING PROTEIN"/>
    <property type="match status" value="1"/>
</dbReference>
<evidence type="ECO:0000256" key="3">
    <source>
        <dbReference type="SAM" id="Phobius"/>
    </source>
</evidence>
<evidence type="ECO:0000259" key="4">
    <source>
        <dbReference type="Pfam" id="PF00892"/>
    </source>
</evidence>
<evidence type="ECO:0000313" key="5">
    <source>
        <dbReference type="EMBL" id="MFD2659056.1"/>
    </source>
</evidence>
<feature type="transmembrane region" description="Helical" evidence="3">
    <location>
        <begin position="98"/>
        <end position="117"/>
    </location>
</feature>
<evidence type="ECO:0000313" key="6">
    <source>
        <dbReference type="Proteomes" id="UP001597493"/>
    </source>
</evidence>
<dbReference type="Proteomes" id="UP001597493">
    <property type="component" value="Unassembled WGS sequence"/>
</dbReference>
<feature type="domain" description="EamA" evidence="4">
    <location>
        <begin position="6"/>
        <end position="139"/>
    </location>
</feature>
<evidence type="ECO:0000256" key="2">
    <source>
        <dbReference type="ARBA" id="ARBA00007362"/>
    </source>
</evidence>
<sequence length="212" mass="22514">MESYKGMLYLIGAFSLAGSSVIAASLVNGRLGVFTITAVSLLLSMICLLPFQWKETMAAVRRLTAGEWMLLACQALFGVFLFRLFLLYGLTFTSSAEAGILTGATPALTVLLARLLLREKLESYKMAGIACTVAGIILIQGFLAPESLLSMAHLWGNALVLCAAASVASFNVLSRAAAVRSAASGKETVHPLTQTTLVSSIAFFSLRRSVLV</sequence>
<reference evidence="6" key="1">
    <citation type="journal article" date="2019" name="Int. J. Syst. Evol. Microbiol.">
        <title>The Global Catalogue of Microorganisms (GCM) 10K type strain sequencing project: providing services to taxonomists for standard genome sequencing and annotation.</title>
        <authorList>
            <consortium name="The Broad Institute Genomics Platform"/>
            <consortium name="The Broad Institute Genome Sequencing Center for Infectious Disease"/>
            <person name="Wu L."/>
            <person name="Ma J."/>
        </authorList>
    </citation>
    <scope>NUCLEOTIDE SEQUENCE [LARGE SCALE GENOMIC DNA]</scope>
    <source>
        <strain evidence="6">TISTR 1827</strain>
    </source>
</reference>